<protein>
    <submittedName>
        <fullName evidence="3">Uncharacterized protein</fullName>
    </submittedName>
</protein>
<keyword evidence="2" id="KW-0732">Signal</keyword>
<organism evidence="3 4">
    <name type="scientific">Iphiclides podalirius</name>
    <name type="common">scarce swallowtail</name>
    <dbReference type="NCBI Taxonomy" id="110791"/>
    <lineage>
        <taxon>Eukaryota</taxon>
        <taxon>Metazoa</taxon>
        <taxon>Ecdysozoa</taxon>
        <taxon>Arthropoda</taxon>
        <taxon>Hexapoda</taxon>
        <taxon>Insecta</taxon>
        <taxon>Pterygota</taxon>
        <taxon>Neoptera</taxon>
        <taxon>Endopterygota</taxon>
        <taxon>Lepidoptera</taxon>
        <taxon>Glossata</taxon>
        <taxon>Ditrysia</taxon>
        <taxon>Papilionoidea</taxon>
        <taxon>Papilionidae</taxon>
        <taxon>Papilioninae</taxon>
        <taxon>Iphiclides</taxon>
    </lineage>
</organism>
<evidence type="ECO:0000256" key="1">
    <source>
        <dbReference type="SAM" id="MobiDB-lite"/>
    </source>
</evidence>
<evidence type="ECO:0000256" key="2">
    <source>
        <dbReference type="SAM" id="SignalP"/>
    </source>
</evidence>
<proteinExistence type="predicted"/>
<feature type="non-terminal residue" evidence="3">
    <location>
        <position position="107"/>
    </location>
</feature>
<dbReference type="Proteomes" id="UP000837857">
    <property type="component" value="Chromosome 14"/>
</dbReference>
<keyword evidence="4" id="KW-1185">Reference proteome</keyword>
<reference evidence="3" key="1">
    <citation type="submission" date="2022-03" db="EMBL/GenBank/DDBJ databases">
        <authorList>
            <person name="Martin H S."/>
        </authorList>
    </citation>
    <scope>NUCLEOTIDE SEQUENCE</scope>
</reference>
<evidence type="ECO:0000313" key="3">
    <source>
        <dbReference type="EMBL" id="CAH2042453.1"/>
    </source>
</evidence>
<accession>A0ABN8HWH0</accession>
<sequence>MKTLISFGLILCIYLGYGQTMPTSGKVEEGPNKPDQTLEEVLKPEETRGYRGGYNRHYGGQGWGNAGGFGRGGGYGGGLGYGGGSGYGYGGGGGYGYGGGGGFGYGR</sequence>
<gene>
    <name evidence="3" type="ORF">IPOD504_LOCUS3835</name>
</gene>
<feature type="compositionally biased region" description="Basic and acidic residues" evidence="1">
    <location>
        <begin position="40"/>
        <end position="49"/>
    </location>
</feature>
<feature type="chain" id="PRO_5045551515" evidence="2">
    <location>
        <begin position="19"/>
        <end position="107"/>
    </location>
</feature>
<name>A0ABN8HWH0_9NEOP</name>
<dbReference type="EMBL" id="OW152826">
    <property type="protein sequence ID" value="CAH2042453.1"/>
    <property type="molecule type" value="Genomic_DNA"/>
</dbReference>
<feature type="region of interest" description="Disordered" evidence="1">
    <location>
        <begin position="24"/>
        <end position="56"/>
    </location>
</feature>
<evidence type="ECO:0000313" key="4">
    <source>
        <dbReference type="Proteomes" id="UP000837857"/>
    </source>
</evidence>
<feature type="signal peptide" evidence="2">
    <location>
        <begin position="1"/>
        <end position="18"/>
    </location>
</feature>